<name>A0A9E4ZCX1_9EURY</name>
<accession>A0A9E4ZCX1</accession>
<proteinExistence type="predicted"/>
<protein>
    <submittedName>
        <fullName evidence="1">DUF2073 domain-containing protein</fullName>
    </submittedName>
</protein>
<dbReference type="PIRSF" id="PIRSF004977">
    <property type="entry name" value="UCP004977"/>
    <property type="match status" value="1"/>
</dbReference>
<sequence length="119" mass="13377">MQGIQMDLVSEDKLAKMQPVEKIRFIIDEVKDGKILVLEKGLTPEEEATLIEMTMTQIEPDDFAGIEMESYPSQTDKSLLGKLLKKNVVRTRLTVIGPANKLKTLKKDRDMISALVSSK</sequence>
<dbReference type="EMBL" id="JAGSOI010000003">
    <property type="protein sequence ID" value="MCM1985636.1"/>
    <property type="molecule type" value="Genomic_DNA"/>
</dbReference>
<organism evidence="1 2">
    <name type="scientific">Methanococcoides seepicolus</name>
    <dbReference type="NCBI Taxonomy" id="2828780"/>
    <lineage>
        <taxon>Archaea</taxon>
        <taxon>Methanobacteriati</taxon>
        <taxon>Methanobacteriota</taxon>
        <taxon>Stenosarchaea group</taxon>
        <taxon>Methanomicrobia</taxon>
        <taxon>Methanosarcinales</taxon>
        <taxon>Methanosarcinaceae</taxon>
        <taxon>Methanococcoides</taxon>
    </lineage>
</organism>
<evidence type="ECO:0000313" key="2">
    <source>
        <dbReference type="Proteomes" id="UP001056766"/>
    </source>
</evidence>
<comment type="caution">
    <text evidence="1">The sequence shown here is derived from an EMBL/GenBank/DDBJ whole genome shotgun (WGS) entry which is preliminary data.</text>
</comment>
<gene>
    <name evidence="1" type="ORF">KDK67_01170</name>
</gene>
<dbReference type="InterPro" id="IPR012017">
    <property type="entry name" value="OapB-like"/>
</dbReference>
<reference evidence="1" key="2">
    <citation type="submission" date="2021-04" db="EMBL/GenBank/DDBJ databases">
        <authorList>
            <person name="Dong X."/>
        </authorList>
    </citation>
    <scope>NUCLEOTIDE SEQUENCE</scope>
    <source>
        <strain evidence="1">LLY</strain>
    </source>
</reference>
<dbReference type="RefSeq" id="WP_250867014.1">
    <property type="nucleotide sequence ID" value="NZ_JAGSOI010000003.1"/>
</dbReference>
<dbReference type="Proteomes" id="UP001056766">
    <property type="component" value="Unassembled WGS sequence"/>
</dbReference>
<dbReference type="Pfam" id="PF09846">
    <property type="entry name" value="OapB"/>
    <property type="match status" value="1"/>
</dbReference>
<keyword evidence="2" id="KW-1185">Reference proteome</keyword>
<reference evidence="1" key="1">
    <citation type="journal article" date="2021" name="mSystems">
        <title>Bacteria and Archaea Synergistically Convert Glycine Betaine to Biogenic Methane in the Formosa Cold Seep of the South China Sea.</title>
        <authorList>
            <person name="Li L."/>
            <person name="Zhang W."/>
            <person name="Zhang S."/>
            <person name="Song L."/>
            <person name="Sun Q."/>
            <person name="Zhang H."/>
            <person name="Xiang H."/>
            <person name="Dong X."/>
        </authorList>
    </citation>
    <scope>NUCLEOTIDE SEQUENCE</scope>
    <source>
        <strain evidence="1">LLY</strain>
    </source>
</reference>
<evidence type="ECO:0000313" key="1">
    <source>
        <dbReference type="EMBL" id="MCM1985636.1"/>
    </source>
</evidence>
<dbReference type="AlphaFoldDB" id="A0A9E4ZCX1"/>